<dbReference type="CDD" id="cd00886">
    <property type="entry name" value="MogA_MoaB"/>
    <property type="match status" value="1"/>
</dbReference>
<dbReference type="NCBIfam" id="TIGR00177">
    <property type="entry name" value="molyb_syn"/>
    <property type="match status" value="1"/>
</dbReference>
<dbReference type="InterPro" id="IPR011037">
    <property type="entry name" value="Pyrv_Knase-like_insert_dom_sf"/>
</dbReference>
<evidence type="ECO:0000256" key="1">
    <source>
        <dbReference type="ARBA" id="ARBA00005046"/>
    </source>
</evidence>
<dbReference type="InterPro" id="IPR005302">
    <property type="entry name" value="MoCF_Sase_C"/>
</dbReference>
<organism evidence="4">
    <name type="scientific">hydrothermal vent metagenome</name>
    <dbReference type="NCBI Taxonomy" id="652676"/>
    <lineage>
        <taxon>unclassified sequences</taxon>
        <taxon>metagenomes</taxon>
        <taxon>ecological metagenomes</taxon>
    </lineage>
</organism>
<dbReference type="GO" id="GO:0030151">
    <property type="term" value="F:molybdenum ion binding"/>
    <property type="evidence" value="ECO:0007669"/>
    <property type="project" value="InterPro"/>
</dbReference>
<evidence type="ECO:0000259" key="3">
    <source>
        <dbReference type="PROSITE" id="PS51340"/>
    </source>
</evidence>
<dbReference type="InterPro" id="IPR036425">
    <property type="entry name" value="MoaB/Mog-like_dom_sf"/>
</dbReference>
<dbReference type="Pfam" id="PF00994">
    <property type="entry name" value="MoCF_biosynth"/>
    <property type="match status" value="1"/>
</dbReference>
<dbReference type="GO" id="GO:0030170">
    <property type="term" value="F:pyridoxal phosphate binding"/>
    <property type="evidence" value="ECO:0007669"/>
    <property type="project" value="InterPro"/>
</dbReference>
<dbReference type="InterPro" id="IPR001453">
    <property type="entry name" value="MoaB/Mog_dom"/>
</dbReference>
<dbReference type="EMBL" id="UOEP01000194">
    <property type="protein sequence ID" value="VAW23407.1"/>
    <property type="molecule type" value="Genomic_DNA"/>
</dbReference>
<evidence type="ECO:0000313" key="4">
    <source>
        <dbReference type="EMBL" id="VAW23407.1"/>
    </source>
</evidence>
<dbReference type="SUPFAM" id="SSF53218">
    <property type="entry name" value="Molybdenum cofactor biosynthesis proteins"/>
    <property type="match status" value="1"/>
</dbReference>
<evidence type="ECO:0000256" key="2">
    <source>
        <dbReference type="ARBA" id="ARBA00023150"/>
    </source>
</evidence>
<name>A0A3B0UDJ4_9ZZZZ</name>
<dbReference type="GO" id="GO:0003824">
    <property type="term" value="F:catalytic activity"/>
    <property type="evidence" value="ECO:0007669"/>
    <property type="project" value="InterPro"/>
</dbReference>
<keyword evidence="2" id="KW-0501">Molybdenum cofactor biosynthesis</keyword>
<feature type="domain" description="MOSC" evidence="3">
    <location>
        <begin position="20"/>
        <end position="149"/>
    </location>
</feature>
<dbReference type="PANTHER" id="PTHR43764">
    <property type="entry name" value="MOLYBDENUM COFACTOR BIOSYNTHESIS"/>
    <property type="match status" value="1"/>
</dbReference>
<dbReference type="AlphaFoldDB" id="A0A3B0UDJ4"/>
<comment type="pathway">
    <text evidence="1">Cofactor biosynthesis; molybdopterin biosynthesis.</text>
</comment>
<dbReference type="GO" id="GO:0006777">
    <property type="term" value="P:Mo-molybdopterin cofactor biosynthetic process"/>
    <property type="evidence" value="ECO:0007669"/>
    <property type="project" value="UniProtKB-KW"/>
</dbReference>
<gene>
    <name evidence="4" type="ORF">MNBD_BACTEROID01-2755</name>
</gene>
<accession>A0A3B0UDJ4</accession>
<dbReference type="SMART" id="SM00852">
    <property type="entry name" value="MoCF_biosynth"/>
    <property type="match status" value="1"/>
</dbReference>
<proteinExistence type="predicted"/>
<dbReference type="PANTHER" id="PTHR43764:SF1">
    <property type="entry name" value="MOLYBDOPTERIN MOLYBDOTRANSFERASE"/>
    <property type="match status" value="1"/>
</dbReference>
<dbReference type="PROSITE" id="PS51340">
    <property type="entry name" value="MOSC"/>
    <property type="match status" value="1"/>
</dbReference>
<protein>
    <submittedName>
        <fullName evidence="4">FIG060329: MOSC domain protein</fullName>
    </submittedName>
</protein>
<dbReference type="Gene3D" id="2.40.33.20">
    <property type="entry name" value="PK beta-barrel domain-like"/>
    <property type="match status" value="1"/>
</dbReference>
<dbReference type="Pfam" id="PF03473">
    <property type="entry name" value="MOSC"/>
    <property type="match status" value="1"/>
</dbReference>
<sequence>MATTATKIKILSTNISKEKGTIKHPRGSITLSGIGVEGDAHSGSWHRQVSLLAKESIEGFAHKAGRVIQYGEFAENITTEGLLLHHCHPLDRFKNEDIELEVTQIGKECHGDDCAIFREVGNCVMPKEGVFARTINGGVLKPGDELEYIPRAVRIHIITLSDRASRGEYTDRSGPHIRHLSKKFFNEKNRPFETEITLIPDDAGKLIHIIKKQVRKGVDVIFTTGGTGIGPNDITPDTVQPMLEKEITGVMEMIRVKYGANKPNALLSRGISGTIGKTLVYTLPGSVKAVTEYLEVILPTIGHSILMLHGLGH</sequence>
<reference evidence="4" key="1">
    <citation type="submission" date="2018-06" db="EMBL/GenBank/DDBJ databases">
        <authorList>
            <person name="Zhirakovskaya E."/>
        </authorList>
    </citation>
    <scope>NUCLEOTIDE SEQUENCE</scope>
</reference>
<dbReference type="InterPro" id="IPR051920">
    <property type="entry name" value="MPT_Adenylyltrnsfr/MoaC-Rel"/>
</dbReference>
<dbReference type="SUPFAM" id="SSF50800">
    <property type="entry name" value="PK beta-barrel domain-like"/>
    <property type="match status" value="1"/>
</dbReference>
<dbReference type="Gene3D" id="3.40.980.10">
    <property type="entry name" value="MoaB/Mog-like domain"/>
    <property type="match status" value="1"/>
</dbReference>